<evidence type="ECO:0000313" key="3">
    <source>
        <dbReference type="Proteomes" id="UP001241072"/>
    </source>
</evidence>
<evidence type="ECO:0000259" key="1">
    <source>
        <dbReference type="SMART" id="SM00974"/>
    </source>
</evidence>
<sequence>MPERGAPLELCASHLMVAYDWVARDVGVTDLLPSPCLACGSRLGVRYPSGWLCAICEWRLGELPDDAASARVDVVYYVRAGDRIKIGTSGNPRGRLAALHWDQLLAFERGGRTLEQRRHAQFAAHRYPGSEWFASNEPLLAHIAALSAGVDDPWNEYARWVSEALALR</sequence>
<protein>
    <submittedName>
        <fullName evidence="2">GIY-YIG nuclease family protein</fullName>
    </submittedName>
</protein>
<dbReference type="Proteomes" id="UP001241072">
    <property type="component" value="Unassembled WGS sequence"/>
</dbReference>
<dbReference type="Pfam" id="PF13455">
    <property type="entry name" value="MUG113"/>
    <property type="match status" value="1"/>
</dbReference>
<gene>
    <name evidence="2" type="ORF">Q5716_11055</name>
</gene>
<keyword evidence="3" id="KW-1185">Reference proteome</keyword>
<accession>A0ABT9BTS7</accession>
<organism evidence="2 3">
    <name type="scientific">Antiquaquibacter soli</name>
    <dbReference type="NCBI Taxonomy" id="3064523"/>
    <lineage>
        <taxon>Bacteria</taxon>
        <taxon>Bacillati</taxon>
        <taxon>Actinomycetota</taxon>
        <taxon>Actinomycetes</taxon>
        <taxon>Micrococcales</taxon>
        <taxon>Microbacteriaceae</taxon>
        <taxon>Antiquaquibacter</taxon>
    </lineage>
</organism>
<reference evidence="2 3" key="1">
    <citation type="submission" date="2023-07" db="EMBL/GenBank/DDBJ databases">
        <title>Protaetiibacter sp. nov WY-16 isolated from soil.</title>
        <authorList>
            <person name="Liu B."/>
            <person name="Wan Y."/>
        </authorList>
    </citation>
    <scope>NUCLEOTIDE SEQUENCE [LARGE SCALE GENOMIC DNA]</scope>
    <source>
        <strain evidence="2 3">WY-16</strain>
    </source>
</reference>
<dbReference type="SMART" id="SM00974">
    <property type="entry name" value="T5orf172"/>
    <property type="match status" value="1"/>
</dbReference>
<comment type="caution">
    <text evidence="2">The sequence shown here is derived from an EMBL/GenBank/DDBJ whole genome shotgun (WGS) entry which is preliminary data.</text>
</comment>
<dbReference type="EMBL" id="JAUQUB010000002">
    <property type="protein sequence ID" value="MDO7882762.1"/>
    <property type="molecule type" value="Genomic_DNA"/>
</dbReference>
<dbReference type="InterPro" id="IPR018306">
    <property type="entry name" value="Phage_T5_Orf172_DNA-bd"/>
</dbReference>
<evidence type="ECO:0000313" key="2">
    <source>
        <dbReference type="EMBL" id="MDO7882762.1"/>
    </source>
</evidence>
<proteinExistence type="predicted"/>
<feature type="domain" description="Bacteriophage T5 Orf172 DNA-binding" evidence="1">
    <location>
        <begin position="78"/>
        <end position="146"/>
    </location>
</feature>
<name>A0ABT9BTS7_9MICO</name>